<dbReference type="InterPro" id="IPR001474">
    <property type="entry name" value="GTP_CycHdrlase_I"/>
</dbReference>
<dbReference type="GO" id="GO:0008270">
    <property type="term" value="F:zinc ion binding"/>
    <property type="evidence" value="ECO:0007669"/>
    <property type="project" value="TreeGrafter"/>
</dbReference>
<proteinExistence type="inferred from homology"/>
<evidence type="ECO:0000256" key="3">
    <source>
        <dbReference type="ARBA" id="ARBA00012715"/>
    </source>
</evidence>
<gene>
    <name evidence="6" type="ORF">LCGC14_2384310</name>
</gene>
<dbReference type="GO" id="GO:0006729">
    <property type="term" value="P:tetrahydrobiopterin biosynthetic process"/>
    <property type="evidence" value="ECO:0007669"/>
    <property type="project" value="TreeGrafter"/>
</dbReference>
<reference evidence="6" key="1">
    <citation type="journal article" date="2015" name="Nature">
        <title>Complex archaea that bridge the gap between prokaryotes and eukaryotes.</title>
        <authorList>
            <person name="Spang A."/>
            <person name="Saw J.H."/>
            <person name="Jorgensen S.L."/>
            <person name="Zaremba-Niedzwiedzka K."/>
            <person name="Martijn J."/>
            <person name="Lind A.E."/>
            <person name="van Eijk R."/>
            <person name="Schleper C."/>
            <person name="Guy L."/>
            <person name="Ettema T.J."/>
        </authorList>
    </citation>
    <scope>NUCLEOTIDE SEQUENCE</scope>
</reference>
<dbReference type="SUPFAM" id="SSF55620">
    <property type="entry name" value="Tetrahydrobiopterin biosynthesis enzymes-like"/>
    <property type="match status" value="1"/>
</dbReference>
<dbReference type="PANTHER" id="PTHR11109">
    <property type="entry name" value="GTP CYCLOHYDROLASE I"/>
    <property type="match status" value="1"/>
</dbReference>
<dbReference type="EMBL" id="LAZR01035434">
    <property type="protein sequence ID" value="KKL27522.1"/>
    <property type="molecule type" value="Genomic_DNA"/>
</dbReference>
<evidence type="ECO:0000256" key="4">
    <source>
        <dbReference type="ARBA" id="ARBA00022801"/>
    </source>
</evidence>
<comment type="catalytic activity">
    <reaction evidence="1">
        <text>GTP + H2O = 7,8-dihydroneopterin 3'-triphosphate + formate + H(+)</text>
        <dbReference type="Rhea" id="RHEA:17473"/>
        <dbReference type="ChEBI" id="CHEBI:15377"/>
        <dbReference type="ChEBI" id="CHEBI:15378"/>
        <dbReference type="ChEBI" id="CHEBI:15740"/>
        <dbReference type="ChEBI" id="CHEBI:37565"/>
        <dbReference type="ChEBI" id="CHEBI:58462"/>
        <dbReference type="EC" id="3.5.4.16"/>
    </reaction>
</comment>
<organism evidence="6">
    <name type="scientific">marine sediment metagenome</name>
    <dbReference type="NCBI Taxonomy" id="412755"/>
    <lineage>
        <taxon>unclassified sequences</taxon>
        <taxon>metagenomes</taxon>
        <taxon>ecological metagenomes</taxon>
    </lineage>
</organism>
<protein>
    <recommendedName>
        <fullName evidence="3">GTP cyclohydrolase I</fullName>
        <ecNumber evidence="3">3.5.4.16</ecNumber>
    </recommendedName>
</protein>
<dbReference type="InterPro" id="IPR043133">
    <property type="entry name" value="GTP-CH-I_C/QueF"/>
</dbReference>
<keyword evidence="4" id="KW-0378">Hydrolase</keyword>
<dbReference type="Gene3D" id="3.30.1130.10">
    <property type="match status" value="1"/>
</dbReference>
<dbReference type="GO" id="GO:0003934">
    <property type="term" value="F:GTP cyclohydrolase I activity"/>
    <property type="evidence" value="ECO:0007669"/>
    <property type="project" value="UniProtKB-EC"/>
</dbReference>
<evidence type="ECO:0000256" key="2">
    <source>
        <dbReference type="ARBA" id="ARBA00005080"/>
    </source>
</evidence>
<dbReference type="GO" id="GO:0005737">
    <property type="term" value="C:cytoplasm"/>
    <property type="evidence" value="ECO:0007669"/>
    <property type="project" value="TreeGrafter"/>
</dbReference>
<dbReference type="AlphaFoldDB" id="A0A0F9CM53"/>
<comment type="caution">
    <text evidence="6">The sequence shown here is derived from an EMBL/GenBank/DDBJ whole genome shotgun (WGS) entry which is preliminary data.</text>
</comment>
<dbReference type="UniPathway" id="UPA00848">
    <property type="reaction ID" value="UER00151"/>
</dbReference>
<accession>A0A0F9CM53</accession>
<dbReference type="InterPro" id="IPR020602">
    <property type="entry name" value="GTP_CycHdrlase_I_dom"/>
</dbReference>
<dbReference type="Gene3D" id="1.10.286.10">
    <property type="match status" value="1"/>
</dbReference>
<dbReference type="InterPro" id="IPR043134">
    <property type="entry name" value="GTP-CH-I_N"/>
</dbReference>
<dbReference type="EC" id="3.5.4.16" evidence="3"/>
<dbReference type="GO" id="GO:0046654">
    <property type="term" value="P:tetrahydrofolate biosynthetic process"/>
    <property type="evidence" value="ECO:0007669"/>
    <property type="project" value="InterPro"/>
</dbReference>
<evidence type="ECO:0000256" key="1">
    <source>
        <dbReference type="ARBA" id="ARBA00001052"/>
    </source>
</evidence>
<evidence type="ECO:0000259" key="5">
    <source>
        <dbReference type="Pfam" id="PF01227"/>
    </source>
</evidence>
<dbReference type="HAMAP" id="MF_00223">
    <property type="entry name" value="FolE"/>
    <property type="match status" value="1"/>
</dbReference>
<comment type="pathway">
    <text evidence="2">Cofactor biosynthesis; 7,8-dihydroneopterin triphosphate biosynthesis; 7,8-dihydroneopterin triphosphate from GTP: step 1/1.</text>
</comment>
<sequence length="218" mass="24376">MSHTNLDKKELATKKMVDGFNLILEGLGLDLTSEHLVNTPERAARAWREELCRGLTQLEPKISLFTTSVDEMVVLRHIPIRSLCAHHLLPFIGEATVAYVPGTGKLIGISKLSRIADYWARRPQIQELLTAQIADHVAGLVVDEDPDWERLGWHKKSRKQGPRGGVGVVIHARHLCMEVRGVGHVGDMVTSSLRGVFLTKPEARAEFLQLIRTEDSRI</sequence>
<dbReference type="GO" id="GO:0005525">
    <property type="term" value="F:GTP binding"/>
    <property type="evidence" value="ECO:0007669"/>
    <property type="project" value="TreeGrafter"/>
</dbReference>
<feature type="domain" description="GTP cyclohydrolase I" evidence="5">
    <location>
        <begin position="20"/>
        <end position="138"/>
    </location>
</feature>
<evidence type="ECO:0000313" key="6">
    <source>
        <dbReference type="EMBL" id="KKL27522.1"/>
    </source>
</evidence>
<dbReference type="PANTHER" id="PTHR11109:SF7">
    <property type="entry name" value="GTP CYCLOHYDROLASE 1"/>
    <property type="match status" value="1"/>
</dbReference>
<dbReference type="Pfam" id="PF01227">
    <property type="entry name" value="GTP_cyclohydroI"/>
    <property type="match status" value="2"/>
</dbReference>
<name>A0A0F9CM53_9ZZZZ</name>
<dbReference type="FunFam" id="3.30.1130.10:FF:000001">
    <property type="entry name" value="GTP cyclohydrolase 1"/>
    <property type="match status" value="1"/>
</dbReference>
<feature type="domain" description="GTP cyclohydrolase I" evidence="5">
    <location>
        <begin position="165"/>
        <end position="212"/>
    </location>
</feature>